<name>A0ABT7PME2_9BACT</name>
<keyword evidence="1" id="KW-0472">Membrane</keyword>
<sequence>MFRYLSDHADLAGWVMFFSFAVFVGGLIVVPWLIVRIPADYFVSPRHRYSNTLWRHPIFRWFGLIAKNLFGSILLILGILMLVLPGQGLLTIAVAILLMDFPGKRKLEQRLIRQRSILRAANWLRRRGGAPPLRVSPQSEIE</sequence>
<comment type="caution">
    <text evidence="2">The sequence shown here is derived from an EMBL/GenBank/DDBJ whole genome shotgun (WGS) entry which is preliminary data.</text>
</comment>
<reference evidence="2 3" key="1">
    <citation type="submission" date="2023-06" db="EMBL/GenBank/DDBJ databases">
        <title>Roseiconus lacunae JC819 isolated from Gulf of Mannar region, Tamil Nadu.</title>
        <authorList>
            <person name="Pk S."/>
            <person name="Ch S."/>
            <person name="Ch V.R."/>
        </authorList>
    </citation>
    <scope>NUCLEOTIDE SEQUENCE [LARGE SCALE GENOMIC DNA]</scope>
    <source>
        <strain evidence="2 3">JC819</strain>
    </source>
</reference>
<organism evidence="2 3">
    <name type="scientific">Roseiconus lacunae</name>
    <dbReference type="NCBI Taxonomy" id="2605694"/>
    <lineage>
        <taxon>Bacteria</taxon>
        <taxon>Pseudomonadati</taxon>
        <taxon>Planctomycetota</taxon>
        <taxon>Planctomycetia</taxon>
        <taxon>Pirellulales</taxon>
        <taxon>Pirellulaceae</taxon>
        <taxon>Roseiconus</taxon>
    </lineage>
</organism>
<dbReference type="EMBL" id="JASZZN010000015">
    <property type="protein sequence ID" value="MDM4017660.1"/>
    <property type="molecule type" value="Genomic_DNA"/>
</dbReference>
<dbReference type="InterPro" id="IPR019099">
    <property type="entry name" value="Uncharacterised_PGPGW_TM"/>
</dbReference>
<evidence type="ECO:0000313" key="2">
    <source>
        <dbReference type="EMBL" id="MDM4017660.1"/>
    </source>
</evidence>
<keyword evidence="3" id="KW-1185">Reference proteome</keyword>
<feature type="transmembrane region" description="Helical" evidence="1">
    <location>
        <begin position="12"/>
        <end position="37"/>
    </location>
</feature>
<protein>
    <submittedName>
        <fullName evidence="2">PGPGW domain-containing protein</fullName>
    </submittedName>
</protein>
<accession>A0ABT7PME2</accession>
<keyword evidence="1" id="KW-0812">Transmembrane</keyword>
<proteinExistence type="predicted"/>
<evidence type="ECO:0000313" key="3">
    <source>
        <dbReference type="Proteomes" id="UP001239462"/>
    </source>
</evidence>
<dbReference type="Pfam" id="PF09656">
    <property type="entry name" value="PGPGW"/>
    <property type="match status" value="1"/>
</dbReference>
<dbReference type="RefSeq" id="WP_149499910.1">
    <property type="nucleotide sequence ID" value="NZ_JAJMQV010000087.1"/>
</dbReference>
<evidence type="ECO:0000256" key="1">
    <source>
        <dbReference type="SAM" id="Phobius"/>
    </source>
</evidence>
<dbReference type="Proteomes" id="UP001239462">
    <property type="component" value="Unassembled WGS sequence"/>
</dbReference>
<feature type="transmembrane region" description="Helical" evidence="1">
    <location>
        <begin position="86"/>
        <end position="103"/>
    </location>
</feature>
<gene>
    <name evidence="2" type="ORF">QTN89_19585</name>
</gene>
<keyword evidence="1" id="KW-1133">Transmembrane helix</keyword>